<dbReference type="OrthoDB" id="160444at2"/>
<evidence type="ECO:0000256" key="1">
    <source>
        <dbReference type="SAM" id="Phobius"/>
    </source>
</evidence>
<accession>A0A540VJP2</accession>
<dbReference type="InParanoid" id="A0A540VJP2"/>
<dbReference type="AlphaFoldDB" id="A0A540VJP2"/>
<feature type="transmembrane region" description="Helical" evidence="1">
    <location>
        <begin position="46"/>
        <end position="70"/>
    </location>
</feature>
<organism evidence="3 4">
    <name type="scientific">Litorilinea aerophila</name>
    <dbReference type="NCBI Taxonomy" id="1204385"/>
    <lineage>
        <taxon>Bacteria</taxon>
        <taxon>Bacillati</taxon>
        <taxon>Chloroflexota</taxon>
        <taxon>Caldilineae</taxon>
        <taxon>Caldilineales</taxon>
        <taxon>Caldilineaceae</taxon>
        <taxon>Litorilinea</taxon>
    </lineage>
</organism>
<feature type="transmembrane region" description="Helical" evidence="1">
    <location>
        <begin position="12"/>
        <end position="34"/>
    </location>
</feature>
<sequence length="182" mass="20466">MSAELVNTIATIAGIIVAVMGAFLFAFWIAMGIWTFNDIRSRSHDWLAILLACALVLAFPVVGLILYLMIRPKETLAEVYDRALEEEALLREIEETLSCHHCGVPVKDEWVYCPNCHSQLQHSCTSCGRLVRNEWAICVYCGERQPVPAAHALPRSPMPQDGGFVPEEVDEQMHYRPVRVAK</sequence>
<keyword evidence="1" id="KW-1133">Transmembrane helix</keyword>
<dbReference type="EMBL" id="VIGC01000005">
    <property type="protein sequence ID" value="TQE96995.1"/>
    <property type="molecule type" value="Genomic_DNA"/>
</dbReference>
<proteinExistence type="predicted"/>
<comment type="caution">
    <text evidence="3">The sequence shown here is derived from an EMBL/GenBank/DDBJ whole genome shotgun (WGS) entry which is preliminary data.</text>
</comment>
<protein>
    <submittedName>
        <fullName evidence="3">Zinc ribbon domain-containing protein</fullName>
    </submittedName>
</protein>
<dbReference type="Proteomes" id="UP000317371">
    <property type="component" value="Unassembled WGS sequence"/>
</dbReference>
<evidence type="ECO:0000259" key="2">
    <source>
        <dbReference type="Pfam" id="PF12773"/>
    </source>
</evidence>
<evidence type="ECO:0000313" key="4">
    <source>
        <dbReference type="Proteomes" id="UP000317371"/>
    </source>
</evidence>
<feature type="domain" description="DZANK-type" evidence="2">
    <location>
        <begin position="99"/>
        <end position="142"/>
    </location>
</feature>
<keyword evidence="1" id="KW-0472">Membrane</keyword>
<evidence type="ECO:0000313" key="3">
    <source>
        <dbReference type="EMBL" id="TQE96995.1"/>
    </source>
</evidence>
<keyword evidence="4" id="KW-1185">Reference proteome</keyword>
<gene>
    <name evidence="3" type="ORF">FKZ61_04980</name>
</gene>
<keyword evidence="1" id="KW-0812">Transmembrane</keyword>
<dbReference type="RefSeq" id="WP_141608980.1">
    <property type="nucleotide sequence ID" value="NZ_VIGC02000005.1"/>
</dbReference>
<name>A0A540VJP2_9CHLR</name>
<reference evidence="3 4" key="1">
    <citation type="submission" date="2019-06" db="EMBL/GenBank/DDBJ databases">
        <title>Genome sequence of Litorilinea aerophila BAA-2444.</title>
        <authorList>
            <person name="Maclea K.S."/>
            <person name="Maurais E.G."/>
            <person name="Iannazzi L.C."/>
        </authorList>
    </citation>
    <scope>NUCLEOTIDE SEQUENCE [LARGE SCALE GENOMIC DNA]</scope>
    <source>
        <strain evidence="3 4">ATCC BAA-2444</strain>
    </source>
</reference>
<dbReference type="Pfam" id="PF12773">
    <property type="entry name" value="DZR"/>
    <property type="match status" value="1"/>
</dbReference>
<dbReference type="InterPro" id="IPR025874">
    <property type="entry name" value="DZR"/>
</dbReference>